<dbReference type="SUPFAM" id="SSF54160">
    <property type="entry name" value="Chromo domain-like"/>
    <property type="match status" value="1"/>
</dbReference>
<feature type="domain" description="Chromo" evidence="1">
    <location>
        <begin position="482"/>
        <end position="535"/>
    </location>
</feature>
<reference evidence="4" key="1">
    <citation type="journal article" date="2013" name="Nature">
        <title>Pan genome of the phytoplankton Emiliania underpins its global distribution.</title>
        <authorList>
            <person name="Read B.A."/>
            <person name="Kegel J."/>
            <person name="Klute M.J."/>
            <person name="Kuo A."/>
            <person name="Lefebvre S.C."/>
            <person name="Maumus F."/>
            <person name="Mayer C."/>
            <person name="Miller J."/>
            <person name="Monier A."/>
            <person name="Salamov A."/>
            <person name="Young J."/>
            <person name="Aguilar M."/>
            <person name="Claverie J.M."/>
            <person name="Frickenhaus S."/>
            <person name="Gonzalez K."/>
            <person name="Herman E.K."/>
            <person name="Lin Y.C."/>
            <person name="Napier J."/>
            <person name="Ogata H."/>
            <person name="Sarno A.F."/>
            <person name="Shmutz J."/>
            <person name="Schroeder D."/>
            <person name="de Vargas C."/>
            <person name="Verret F."/>
            <person name="von Dassow P."/>
            <person name="Valentin K."/>
            <person name="Van de Peer Y."/>
            <person name="Wheeler G."/>
            <person name="Dacks J.B."/>
            <person name="Delwiche C.F."/>
            <person name="Dyhrman S.T."/>
            <person name="Glockner G."/>
            <person name="John U."/>
            <person name="Richards T."/>
            <person name="Worden A.Z."/>
            <person name="Zhang X."/>
            <person name="Grigoriev I.V."/>
            <person name="Allen A.E."/>
            <person name="Bidle K."/>
            <person name="Borodovsky M."/>
            <person name="Bowler C."/>
            <person name="Brownlee C."/>
            <person name="Cock J.M."/>
            <person name="Elias M."/>
            <person name="Gladyshev V.N."/>
            <person name="Groth M."/>
            <person name="Guda C."/>
            <person name="Hadaegh A."/>
            <person name="Iglesias-Rodriguez M.D."/>
            <person name="Jenkins J."/>
            <person name="Jones B.M."/>
            <person name="Lawson T."/>
            <person name="Leese F."/>
            <person name="Lindquist E."/>
            <person name="Lobanov A."/>
            <person name="Lomsadze A."/>
            <person name="Malik S.B."/>
            <person name="Marsh M.E."/>
            <person name="Mackinder L."/>
            <person name="Mock T."/>
            <person name="Mueller-Roeber B."/>
            <person name="Pagarete A."/>
            <person name="Parker M."/>
            <person name="Probert I."/>
            <person name="Quesneville H."/>
            <person name="Raines C."/>
            <person name="Rensing S.A."/>
            <person name="Riano-Pachon D.M."/>
            <person name="Richier S."/>
            <person name="Rokitta S."/>
            <person name="Shiraiwa Y."/>
            <person name="Soanes D.M."/>
            <person name="van der Giezen M."/>
            <person name="Wahlund T.M."/>
            <person name="Williams B."/>
            <person name="Wilson W."/>
            <person name="Wolfe G."/>
            <person name="Wurch L.L."/>
        </authorList>
    </citation>
    <scope>NUCLEOTIDE SEQUENCE</scope>
</reference>
<evidence type="ECO:0000313" key="4">
    <source>
        <dbReference type="Proteomes" id="UP000013827"/>
    </source>
</evidence>
<dbReference type="GeneID" id="17266582"/>
<dbReference type="CDD" id="cd00024">
    <property type="entry name" value="CD_CSD"/>
    <property type="match status" value="1"/>
</dbReference>
<dbReference type="SMART" id="SM00298">
    <property type="entry name" value="CHROMO"/>
    <property type="match status" value="1"/>
</dbReference>
<protein>
    <recommendedName>
        <fullName evidence="5">Chromo domain-containing protein</fullName>
    </recommendedName>
</protein>
<name>A0A0D3JC00_EMIH1</name>
<evidence type="ECO:0000313" key="3">
    <source>
        <dbReference type="EnsemblProtists" id="EOD21035"/>
    </source>
</evidence>
<dbReference type="PROSITE" id="PS51782">
    <property type="entry name" value="LYSM"/>
    <property type="match status" value="1"/>
</dbReference>
<keyword evidence="4" id="KW-1185">Reference proteome</keyword>
<dbReference type="EnsemblProtists" id="EOD21035">
    <property type="protein sequence ID" value="EOD21035"/>
    <property type="gene ID" value="EMIHUDRAFT_208147"/>
</dbReference>
<sequence>MPRMRSAALGAPADRGDGSPPCVFKKYRFTSEPPPETVYDFGLVPLCKGDLSESVLLRPCSRRQWFVCLKELESLARESLVRRAARNGLPTPSGLPLVYIADRMDIDDPLWGYQNSGMAAARVANALVGVPDPALETLPEDETARLGAKPPELVAWNASRFPGFNANSRLLAGSQVFVRNPNQPDKVEVRRKGETVRQVAARIGVDVDDLLKLNVQAHPALSAATKLPPGSELTFRDRSAEPDVFLPTGARESPPAGWPGQRSPFSEPSRSLLRAFRLGASSRQLDVDGSLARELQTQERYGDPTTTGVIWPRVVEIGLLAGLGCGKELAASGRFDFVVLQATMASVSFYEEMGFVRVGAVARYASEGTPLDALPLQGYRHWASADESQLEQFGDISYMMALKLLGTCSEPSRNPLGDISYMMALKLSDLKKDPASKGLSKRLVAEWPEVNAAGIEGGSAIKVGDLALNMAEGDDARLQLCYEPERIMEQRLGEIEPRSSGAASRASLAAASRETGEVQYLIKWKHCPPESNTWEYAGAELLKSEAAKAALARFRKHVRKDALPS</sequence>
<dbReference type="PaxDb" id="2903-EOD21035"/>
<feature type="domain" description="LysM" evidence="2">
    <location>
        <begin position="186"/>
        <end position="235"/>
    </location>
</feature>
<accession>A0A0D3JC00</accession>
<dbReference type="AlphaFoldDB" id="A0A0D3JC00"/>
<dbReference type="RefSeq" id="XP_005773464.1">
    <property type="nucleotide sequence ID" value="XM_005773407.1"/>
</dbReference>
<organism evidence="3 4">
    <name type="scientific">Emiliania huxleyi (strain CCMP1516)</name>
    <dbReference type="NCBI Taxonomy" id="280463"/>
    <lineage>
        <taxon>Eukaryota</taxon>
        <taxon>Haptista</taxon>
        <taxon>Haptophyta</taxon>
        <taxon>Prymnesiophyceae</taxon>
        <taxon>Isochrysidales</taxon>
        <taxon>Noelaerhabdaceae</taxon>
        <taxon>Emiliania</taxon>
    </lineage>
</organism>
<dbReference type="InterPro" id="IPR023780">
    <property type="entry name" value="Chromo_domain"/>
</dbReference>
<evidence type="ECO:0000259" key="1">
    <source>
        <dbReference type="PROSITE" id="PS50013"/>
    </source>
</evidence>
<dbReference type="HOGENOM" id="CLU_482848_0_0_1"/>
<dbReference type="Gene3D" id="2.40.50.40">
    <property type="match status" value="1"/>
</dbReference>
<dbReference type="eggNOG" id="ENOG502S48B">
    <property type="taxonomic scope" value="Eukaryota"/>
</dbReference>
<proteinExistence type="predicted"/>
<dbReference type="PROSITE" id="PS50013">
    <property type="entry name" value="CHROMO_2"/>
    <property type="match status" value="1"/>
</dbReference>
<reference evidence="3" key="2">
    <citation type="submission" date="2024-10" db="UniProtKB">
        <authorList>
            <consortium name="EnsemblProtists"/>
        </authorList>
    </citation>
    <scope>IDENTIFICATION</scope>
</reference>
<evidence type="ECO:0008006" key="5">
    <source>
        <dbReference type="Google" id="ProtNLM"/>
    </source>
</evidence>
<dbReference type="Proteomes" id="UP000013827">
    <property type="component" value="Unassembled WGS sequence"/>
</dbReference>
<dbReference type="InterPro" id="IPR016197">
    <property type="entry name" value="Chromo-like_dom_sf"/>
</dbReference>
<dbReference type="InterPro" id="IPR000953">
    <property type="entry name" value="Chromo/chromo_shadow_dom"/>
</dbReference>
<dbReference type="KEGG" id="ehx:EMIHUDRAFT_208147"/>
<dbReference type="Pfam" id="PF00385">
    <property type="entry name" value="Chromo"/>
    <property type="match status" value="1"/>
</dbReference>
<dbReference type="InterPro" id="IPR018392">
    <property type="entry name" value="LysM"/>
</dbReference>
<evidence type="ECO:0000259" key="2">
    <source>
        <dbReference type="PROSITE" id="PS51782"/>
    </source>
</evidence>